<evidence type="ECO:0000259" key="3">
    <source>
        <dbReference type="Pfam" id="PF24384"/>
    </source>
</evidence>
<feature type="domain" description="Calcineurin-like phosphoesterase" evidence="2">
    <location>
        <begin position="70"/>
        <end position="281"/>
    </location>
</feature>
<evidence type="ECO:0000313" key="5">
    <source>
        <dbReference type="Proteomes" id="UP000193944"/>
    </source>
</evidence>
<feature type="transmembrane region" description="Helical" evidence="1">
    <location>
        <begin position="709"/>
        <end position="727"/>
    </location>
</feature>
<dbReference type="InterPro" id="IPR029052">
    <property type="entry name" value="Metallo-depent_PP-like"/>
</dbReference>
<keyword evidence="1" id="KW-1133">Transmembrane helix</keyword>
<dbReference type="STRING" id="1754192.A0A1Y1X9X3"/>
<feature type="transmembrane region" description="Helical" evidence="1">
    <location>
        <begin position="648"/>
        <end position="663"/>
    </location>
</feature>
<comment type="caution">
    <text evidence="4">The sequence shown here is derived from an EMBL/GenBank/DDBJ whole genome shotgun (WGS) entry which is preliminary data.</text>
</comment>
<evidence type="ECO:0000259" key="2">
    <source>
        <dbReference type="Pfam" id="PF00149"/>
    </source>
</evidence>
<dbReference type="OrthoDB" id="45365at2759"/>
<dbReference type="Proteomes" id="UP000193944">
    <property type="component" value="Unassembled WGS sequence"/>
</dbReference>
<dbReference type="EMBL" id="MCFG01000092">
    <property type="protein sequence ID" value="ORX82543.1"/>
    <property type="molecule type" value="Genomic_DNA"/>
</dbReference>
<feature type="transmembrane region" description="Helical" evidence="1">
    <location>
        <begin position="587"/>
        <end position="606"/>
    </location>
</feature>
<feature type="transmembrane region" description="Helical" evidence="1">
    <location>
        <begin position="670"/>
        <end position="689"/>
    </location>
</feature>
<feature type="transmembrane region" description="Helical" evidence="1">
    <location>
        <begin position="496"/>
        <end position="525"/>
    </location>
</feature>
<feature type="transmembrane region" description="Helical" evidence="1">
    <location>
        <begin position="5"/>
        <end position="24"/>
    </location>
</feature>
<keyword evidence="1" id="KW-0472">Membrane</keyword>
<dbReference type="PROSITE" id="PS51257">
    <property type="entry name" value="PROKAR_LIPOPROTEIN"/>
    <property type="match status" value="1"/>
</dbReference>
<dbReference type="Pfam" id="PF24384">
    <property type="entry name" value="Ig_TMM62"/>
    <property type="match status" value="1"/>
</dbReference>
<dbReference type="InterPro" id="IPR056229">
    <property type="entry name" value="Ig_TMM62"/>
</dbReference>
<accession>A0A1Y1X9X3</accession>
<name>A0A1Y1X9X3_9FUNG</name>
<feature type="domain" description="TMEM62 Ig-like" evidence="3">
    <location>
        <begin position="355"/>
        <end position="476"/>
    </location>
</feature>
<keyword evidence="1" id="KW-0812">Transmembrane</keyword>
<dbReference type="AlphaFoldDB" id="A0A1Y1X9X3"/>
<sequence>MRKRWVLDLSIFCYAISACMFFIFKNGLNYKSKNYLGNYENIITVNEKTNTTKNYNASIIDNKPTNIFYFVQITDIHISEVNKYGHFAHLKFFVENVLPIISPKFVFVTGDIVDAGGTNHMPAIQKEREWKAYKSLLDQNEFLRTKDNKTFWFDLRGNHDSFNTPYFDHERNLYKNYSRTQAESFHISYETDFGSYTFNSLDATPKHGPPSPYNLFGTVDKERMDKLASIYDFAKANNHKHIFTFSHYPITTAKFSKTSDGRSFNTLSKQTSLYLSGHLHDLLSNSTLYSQHKYLTELELKDLKLHGVYRIIAVDHDSISFTDKMLEMNKIPYKFGENETLETLLDKPKFDFGIKNKPVVLITNPQDTSMKLSKHHYPIIEDKKLTHVRTLIFSENPINTIELYIDNEKISTIDALNNPNSSFKLIGNNNVNSTEYLPLYAMEWKGNESYNDGKIHVMVVKAYDSNNIEGENSIHFSFSNKREDFRIGITKYALRFYLPFLLPFTSFCLTLLFHVVLAIVPFLYIHNKHTERNEFNYTQVDATTSSDSNSSNDSNSYKSTVASKKEKTNLFNRLIIKPLISFASNPYLFYPYYFFFLYSLIGPQIYGNLLTTGDTSKEKFVIAFLHGVISDGQIINVVDSYFYYFKDFWRIHIVLYLQILYLNHCKSRQFYISIIFHLILIYFFCIKPLNRYSTIWNYFQFLRFPFYSWFTIWRGVMVIYLLIYNYIKYPFNYRKIFKNQ</sequence>
<dbReference type="GO" id="GO:0016787">
    <property type="term" value="F:hydrolase activity"/>
    <property type="evidence" value="ECO:0007669"/>
    <property type="project" value="InterPro"/>
</dbReference>
<dbReference type="PANTHER" id="PTHR14795">
    <property type="entry name" value="HELICASE RELATED"/>
    <property type="match status" value="1"/>
</dbReference>
<dbReference type="SUPFAM" id="SSF56300">
    <property type="entry name" value="Metallo-dependent phosphatases"/>
    <property type="match status" value="1"/>
</dbReference>
<dbReference type="Gene3D" id="3.60.21.10">
    <property type="match status" value="1"/>
</dbReference>
<gene>
    <name evidence="4" type="ORF">BCR32DRAFT_231871</name>
</gene>
<reference evidence="4 5" key="1">
    <citation type="submission" date="2016-08" db="EMBL/GenBank/DDBJ databases">
        <title>A Parts List for Fungal Cellulosomes Revealed by Comparative Genomics.</title>
        <authorList>
            <consortium name="DOE Joint Genome Institute"/>
            <person name="Haitjema C.H."/>
            <person name="Gilmore S.P."/>
            <person name="Henske J.K."/>
            <person name="Solomon K.V."/>
            <person name="De Groot R."/>
            <person name="Kuo A."/>
            <person name="Mondo S.J."/>
            <person name="Salamov A.A."/>
            <person name="Labutti K."/>
            <person name="Zhao Z."/>
            <person name="Chiniquy J."/>
            <person name="Barry K."/>
            <person name="Brewer H.M."/>
            <person name="Purvine S.O."/>
            <person name="Wright A.T."/>
            <person name="Boxma B."/>
            <person name="Van Alen T."/>
            <person name="Hackstein J.H."/>
            <person name="Baker S.E."/>
            <person name="Grigoriev I.V."/>
            <person name="O'Malley M.A."/>
        </authorList>
    </citation>
    <scope>NUCLEOTIDE SEQUENCE [LARGE SCALE GENOMIC DNA]</scope>
    <source>
        <strain evidence="4 5">S4</strain>
    </source>
</reference>
<dbReference type="PANTHER" id="PTHR14795:SF0">
    <property type="entry name" value="TRANSMEMBRANE PROTEIN 62"/>
    <property type="match status" value="1"/>
</dbReference>
<proteinExistence type="predicted"/>
<protein>
    <submittedName>
        <fullName evidence="4">Metallo-dependent phosphatase</fullName>
    </submittedName>
</protein>
<dbReference type="InterPro" id="IPR004843">
    <property type="entry name" value="Calcineurin-like_PHP"/>
</dbReference>
<organism evidence="4 5">
    <name type="scientific">Anaeromyces robustus</name>
    <dbReference type="NCBI Taxonomy" id="1754192"/>
    <lineage>
        <taxon>Eukaryota</taxon>
        <taxon>Fungi</taxon>
        <taxon>Fungi incertae sedis</taxon>
        <taxon>Chytridiomycota</taxon>
        <taxon>Chytridiomycota incertae sedis</taxon>
        <taxon>Neocallimastigomycetes</taxon>
        <taxon>Neocallimastigales</taxon>
        <taxon>Neocallimastigaceae</taxon>
        <taxon>Anaeromyces</taxon>
    </lineage>
</organism>
<evidence type="ECO:0000256" key="1">
    <source>
        <dbReference type="SAM" id="Phobius"/>
    </source>
</evidence>
<dbReference type="Pfam" id="PF00149">
    <property type="entry name" value="Metallophos"/>
    <property type="match status" value="1"/>
</dbReference>
<evidence type="ECO:0000313" key="4">
    <source>
        <dbReference type="EMBL" id="ORX82543.1"/>
    </source>
</evidence>
<reference evidence="4 5" key="2">
    <citation type="submission" date="2016-08" db="EMBL/GenBank/DDBJ databases">
        <title>Pervasive Adenine N6-methylation of Active Genes in Fungi.</title>
        <authorList>
            <consortium name="DOE Joint Genome Institute"/>
            <person name="Mondo S.J."/>
            <person name="Dannebaum R.O."/>
            <person name="Kuo R.C."/>
            <person name="Labutti K."/>
            <person name="Haridas S."/>
            <person name="Kuo A."/>
            <person name="Salamov A."/>
            <person name="Ahrendt S.R."/>
            <person name="Lipzen A."/>
            <person name="Sullivan W."/>
            <person name="Andreopoulos W.B."/>
            <person name="Clum A."/>
            <person name="Lindquist E."/>
            <person name="Daum C."/>
            <person name="Ramamoorthy G.K."/>
            <person name="Gryganskyi A."/>
            <person name="Culley D."/>
            <person name="Magnuson J.K."/>
            <person name="James T.Y."/>
            <person name="O'Malley M.A."/>
            <person name="Stajich J.E."/>
            <person name="Spatafora J.W."/>
            <person name="Visel A."/>
            <person name="Grigoriev I.V."/>
        </authorList>
    </citation>
    <scope>NUCLEOTIDE SEQUENCE [LARGE SCALE GENOMIC DNA]</scope>
    <source>
        <strain evidence="4 5">S4</strain>
    </source>
</reference>
<keyword evidence="5" id="KW-1185">Reference proteome</keyword>